<organism evidence="1 2">
    <name type="scientific">Streptomyces wedmorensis</name>
    <dbReference type="NCBI Taxonomy" id="43759"/>
    <lineage>
        <taxon>Bacteria</taxon>
        <taxon>Bacillati</taxon>
        <taxon>Actinomycetota</taxon>
        <taxon>Actinomycetes</taxon>
        <taxon>Kitasatosporales</taxon>
        <taxon>Streptomycetaceae</taxon>
        <taxon>Streptomyces</taxon>
    </lineage>
</organism>
<proteinExistence type="predicted"/>
<sequence>MPVRIDLARSAGMDFEQIVLTLRLALTRIGRPLSAFDIALRRYWETVHPGEPLEEYLNRGGLARAFGQALPQQMKSALADVAQALLLPGTVVGDVVGSLVSALRERRQTVRALSGCRRLADLLEAEPDLEALSYYPHLLPWEIARLPGERVVPVVLFDTFDSFDIPLATKASGLAHEAAALRLTERPFIRHHPFGLWPYHLHALIRSTLRTADDPTDDRWSPNDWQHAAERAFAALGEQWHTDTRDRLLLVGCLCQGLALARDFRLFPGWLTDAAFAYVGGSVWEPITLSAPITTDPEGPERSEGVGATTPSDVVVDMLSTLARRQREHRGHTVDKLTRLIDPGLLGDDLTVMAVYYRAKAWRDIGHPDASRRDYQHVADHGGRLAAAARRGLAKAAHLAGDFPTAHTAAQQLGWEGRHQRVLGGLYWLQGEPERAATAYLAGRTKAEEHAVRGEAAHNQAKRALAIAFTDPHLADDELDLAYHLLTGLDLRATTINTEIAALVRAAGHDTVDDRVRTLRAELDIAGLISKLPTLEIAAAFHQAVLNDDQALGDTLGRLREQTRGGMHAYAVDIVHFMAGLPLPDDHVPPRRLDDGQTTRSRWRRLVIRRQTLLRTRRSTSG</sequence>
<evidence type="ECO:0000313" key="1">
    <source>
        <dbReference type="EMBL" id="MFE5978691.1"/>
    </source>
</evidence>
<dbReference type="Proteomes" id="UP001600424">
    <property type="component" value="Unassembled WGS sequence"/>
</dbReference>
<gene>
    <name evidence="1" type="ORF">ACFQ63_03165</name>
</gene>
<dbReference type="EMBL" id="JBHTRV010000002">
    <property type="protein sequence ID" value="MFE5978691.1"/>
    <property type="molecule type" value="Genomic_DNA"/>
</dbReference>
<dbReference type="RefSeq" id="WP_386254209.1">
    <property type="nucleotide sequence ID" value="NZ_JBHTRV010000002.1"/>
</dbReference>
<evidence type="ECO:0000313" key="2">
    <source>
        <dbReference type="Proteomes" id="UP001600424"/>
    </source>
</evidence>
<name>A0ABW6IM67_STRWE</name>
<reference evidence="1 2" key="1">
    <citation type="submission" date="2024-09" db="EMBL/GenBank/DDBJ databases">
        <title>The Natural Products Discovery Center: Release of the First 8490 Sequenced Strains for Exploring Actinobacteria Biosynthetic Diversity.</title>
        <authorList>
            <person name="Kalkreuter E."/>
            <person name="Kautsar S.A."/>
            <person name="Yang D."/>
            <person name="Bader C.D."/>
            <person name="Teijaro C.N."/>
            <person name="Fluegel L."/>
            <person name="Davis C.M."/>
            <person name="Simpson J.R."/>
            <person name="Lauterbach L."/>
            <person name="Steele A.D."/>
            <person name="Gui C."/>
            <person name="Meng S."/>
            <person name="Li G."/>
            <person name="Viehrig K."/>
            <person name="Ye F."/>
            <person name="Su P."/>
            <person name="Kiefer A.F."/>
            <person name="Nichols A."/>
            <person name="Cepeda A.J."/>
            <person name="Yan W."/>
            <person name="Fan B."/>
            <person name="Jiang Y."/>
            <person name="Adhikari A."/>
            <person name="Zheng C.-J."/>
            <person name="Schuster L."/>
            <person name="Cowan T.M."/>
            <person name="Smanski M.J."/>
            <person name="Chevrette M.G."/>
            <person name="De Carvalho L.P.S."/>
            <person name="Shen B."/>
        </authorList>
    </citation>
    <scope>NUCLEOTIDE SEQUENCE [LARGE SCALE GENOMIC DNA]</scope>
    <source>
        <strain evidence="1 2">NPDC056472</strain>
    </source>
</reference>
<protein>
    <submittedName>
        <fullName evidence="1">Uncharacterized protein</fullName>
    </submittedName>
</protein>
<accession>A0ABW6IM67</accession>
<comment type="caution">
    <text evidence="1">The sequence shown here is derived from an EMBL/GenBank/DDBJ whole genome shotgun (WGS) entry which is preliminary data.</text>
</comment>
<keyword evidence="2" id="KW-1185">Reference proteome</keyword>